<evidence type="ECO:0000313" key="3">
    <source>
        <dbReference type="Proteomes" id="UP000078397"/>
    </source>
</evidence>
<name>A0A179EYD0_METCM</name>
<evidence type="ECO:0000256" key="1">
    <source>
        <dbReference type="SAM" id="MobiDB-lite"/>
    </source>
</evidence>
<protein>
    <submittedName>
        <fullName evidence="2">Uncharacterized protein</fullName>
    </submittedName>
</protein>
<dbReference type="KEGG" id="pchm:VFPPC_17051"/>
<dbReference type="EMBL" id="LSBJ02000002">
    <property type="protein sequence ID" value="OAQ58010.2"/>
    <property type="molecule type" value="Genomic_DNA"/>
</dbReference>
<dbReference type="AlphaFoldDB" id="A0A179EYD0"/>
<comment type="caution">
    <text evidence="2">The sequence shown here is derived from an EMBL/GenBank/DDBJ whole genome shotgun (WGS) entry which is preliminary data.</text>
</comment>
<accession>A0A179EYD0</accession>
<reference evidence="2 3" key="1">
    <citation type="journal article" date="2016" name="PLoS Pathog.">
        <title>Biosynthesis of antibiotic leucinostatins in bio-control fungus Purpureocillium lilacinum and their inhibition on phytophthora revealed by genome mining.</title>
        <authorList>
            <person name="Wang G."/>
            <person name="Liu Z."/>
            <person name="Lin R."/>
            <person name="Li E."/>
            <person name="Mao Z."/>
            <person name="Ling J."/>
            <person name="Yang Y."/>
            <person name="Yin W.B."/>
            <person name="Xie B."/>
        </authorList>
    </citation>
    <scope>NUCLEOTIDE SEQUENCE [LARGE SCALE GENOMIC DNA]</scope>
    <source>
        <strain evidence="2">170</strain>
    </source>
</reference>
<evidence type="ECO:0000313" key="2">
    <source>
        <dbReference type="EMBL" id="OAQ58010.2"/>
    </source>
</evidence>
<sequence length="169" mass="17994">MIALLRIPQVFGGGSRTYTFRTIIVHQSTGPASGCNASRRLYRKQASQTVAKETILPSGHHGGSDGHLARPLTLAHKTRVGGTHERQTQAQAIIPHSATAKLPAVPTQTKSQSEQHDLSDASSRSNTAKLIPNPLIPRELAPSVAALFAQVNSFAKAYGFGVVKAHSMV</sequence>
<feature type="region of interest" description="Disordered" evidence="1">
    <location>
        <begin position="95"/>
        <end position="129"/>
    </location>
</feature>
<dbReference type="RefSeq" id="XP_022283921.1">
    <property type="nucleotide sequence ID" value="XM_022429057.1"/>
</dbReference>
<organism evidence="2 3">
    <name type="scientific">Pochonia chlamydosporia 170</name>
    <dbReference type="NCBI Taxonomy" id="1380566"/>
    <lineage>
        <taxon>Eukaryota</taxon>
        <taxon>Fungi</taxon>
        <taxon>Dikarya</taxon>
        <taxon>Ascomycota</taxon>
        <taxon>Pezizomycotina</taxon>
        <taxon>Sordariomycetes</taxon>
        <taxon>Hypocreomycetidae</taxon>
        <taxon>Hypocreales</taxon>
        <taxon>Clavicipitaceae</taxon>
        <taxon>Pochonia</taxon>
    </lineage>
</organism>
<keyword evidence="3" id="KW-1185">Reference proteome</keyword>
<proteinExistence type="predicted"/>
<dbReference type="GeneID" id="28858795"/>
<dbReference type="Proteomes" id="UP000078397">
    <property type="component" value="Unassembled WGS sequence"/>
</dbReference>
<gene>
    <name evidence="2" type="ORF">VFPPC_17051</name>
</gene>
<dbReference type="OrthoDB" id="4922674at2759"/>